<dbReference type="SUPFAM" id="SSF52540">
    <property type="entry name" value="P-loop containing nucleoside triphosphate hydrolases"/>
    <property type="match status" value="1"/>
</dbReference>
<dbReference type="CDD" id="cd02038">
    <property type="entry name" value="FlhG-like"/>
    <property type="match status" value="1"/>
</dbReference>
<dbReference type="RefSeq" id="WP_312746743.1">
    <property type="nucleotide sequence ID" value="NZ_CP116968.1"/>
</dbReference>
<sequence length="310" mass="33162">MAGSLSTPVLMTDVPAQRRLDQASGLRAAMTSNPQDPSRIQVIAVSSGKGGVGKSNVVANLAVAAARQGRKVLIMDADLALGNVDILLGLTPQYTIEDVLSGQRGLKDVLVTGPEGIRLLPATSGGQAFTQLTHDQQLHLQSAFLQLASPPDLLLIDCAAGISANVLYFSLVAHETLVVVTPDPTSLTDAYALVKILSTRYHLRTFRMLVNKVKHTQEGKDVFRKLSLVTDRFLNISLDYLGCVPADDYVTMAVAQQRAVCEVYPRAPASRALSSLAKTLNHWRGECSWQGGFQLFGPAALGATRTVTEG</sequence>
<dbReference type="InterPro" id="IPR002586">
    <property type="entry name" value="CobQ/CobB/MinD/ParA_Nub-bd_dom"/>
</dbReference>
<dbReference type="Proteomes" id="UP001302494">
    <property type="component" value="Chromosome"/>
</dbReference>
<dbReference type="InterPro" id="IPR050625">
    <property type="entry name" value="ParA/MinD_ATPase"/>
</dbReference>
<feature type="domain" description="CobQ/CobB/MinD/ParA nucleotide binding" evidence="3">
    <location>
        <begin position="43"/>
        <end position="256"/>
    </location>
</feature>
<name>A0AA96GP44_9BACT</name>
<dbReference type="GO" id="GO:0005829">
    <property type="term" value="C:cytosol"/>
    <property type="evidence" value="ECO:0007669"/>
    <property type="project" value="TreeGrafter"/>
</dbReference>
<keyword evidence="5" id="KW-1185">Reference proteome</keyword>
<reference evidence="4 5" key="1">
    <citation type="submission" date="2023-01" db="EMBL/GenBank/DDBJ databases">
        <title>Cultivation and genomic characterization of new, ubiquitous marine nitrite-oxidizing bacteria from the Nitrospirales.</title>
        <authorList>
            <person name="Mueller A.J."/>
            <person name="Daebeler A."/>
            <person name="Herbold C.W."/>
            <person name="Kirkegaard R.H."/>
            <person name="Daims H."/>
        </authorList>
    </citation>
    <scope>NUCLEOTIDE SEQUENCE [LARGE SCALE GENOMIC DNA]</scope>
    <source>
        <strain evidence="4 5">DK</strain>
    </source>
</reference>
<organism evidence="4 5">
    <name type="scientific">Candidatus Nitrospira neomarina</name>
    <dbReference type="NCBI Taxonomy" id="3020899"/>
    <lineage>
        <taxon>Bacteria</taxon>
        <taxon>Pseudomonadati</taxon>
        <taxon>Nitrospirota</taxon>
        <taxon>Nitrospiria</taxon>
        <taxon>Nitrospirales</taxon>
        <taxon>Nitrospiraceae</taxon>
        <taxon>Nitrospira</taxon>
    </lineage>
</organism>
<evidence type="ECO:0000259" key="3">
    <source>
        <dbReference type="Pfam" id="PF01656"/>
    </source>
</evidence>
<dbReference type="AlphaFoldDB" id="A0AA96GP44"/>
<keyword evidence="1" id="KW-0547">Nucleotide-binding</keyword>
<evidence type="ECO:0000313" key="5">
    <source>
        <dbReference type="Proteomes" id="UP001302494"/>
    </source>
</evidence>
<proteinExistence type="predicted"/>
<protein>
    <submittedName>
        <fullName evidence="4">MinD/ParA family protein</fullName>
    </submittedName>
</protein>
<dbReference type="InterPro" id="IPR025501">
    <property type="entry name" value="MinD_FleN"/>
</dbReference>
<dbReference type="GO" id="GO:0009898">
    <property type="term" value="C:cytoplasmic side of plasma membrane"/>
    <property type="evidence" value="ECO:0007669"/>
    <property type="project" value="TreeGrafter"/>
</dbReference>
<gene>
    <name evidence="4" type="ORF">PQG83_03240</name>
</gene>
<dbReference type="Gene3D" id="3.40.50.300">
    <property type="entry name" value="P-loop containing nucleotide triphosphate hydrolases"/>
    <property type="match status" value="1"/>
</dbReference>
<dbReference type="InterPro" id="IPR027417">
    <property type="entry name" value="P-loop_NTPase"/>
</dbReference>
<evidence type="ECO:0000313" key="4">
    <source>
        <dbReference type="EMBL" id="WNM62778.1"/>
    </source>
</evidence>
<dbReference type="PANTHER" id="PTHR43384">
    <property type="entry name" value="SEPTUM SITE-DETERMINING PROTEIN MIND HOMOLOG, CHLOROPLASTIC-RELATED"/>
    <property type="match status" value="1"/>
</dbReference>
<accession>A0AA96GP44</accession>
<evidence type="ECO:0000256" key="1">
    <source>
        <dbReference type="ARBA" id="ARBA00022741"/>
    </source>
</evidence>
<dbReference type="InterPro" id="IPR033875">
    <property type="entry name" value="FlhG"/>
</dbReference>
<dbReference type="EMBL" id="CP116968">
    <property type="protein sequence ID" value="WNM62778.1"/>
    <property type="molecule type" value="Genomic_DNA"/>
</dbReference>
<dbReference type="PANTHER" id="PTHR43384:SF4">
    <property type="entry name" value="CELLULOSE BIOSYNTHESIS PROTEIN BCSQ-RELATED"/>
    <property type="match status" value="1"/>
</dbReference>
<dbReference type="Pfam" id="PF01656">
    <property type="entry name" value="CbiA"/>
    <property type="match status" value="1"/>
</dbReference>
<keyword evidence="2" id="KW-0067">ATP-binding</keyword>
<dbReference type="KEGG" id="nneo:PQG83_03240"/>
<dbReference type="GO" id="GO:0051782">
    <property type="term" value="P:negative regulation of cell division"/>
    <property type="evidence" value="ECO:0007669"/>
    <property type="project" value="TreeGrafter"/>
</dbReference>
<dbReference type="GO" id="GO:0016887">
    <property type="term" value="F:ATP hydrolysis activity"/>
    <property type="evidence" value="ECO:0007669"/>
    <property type="project" value="TreeGrafter"/>
</dbReference>
<evidence type="ECO:0000256" key="2">
    <source>
        <dbReference type="ARBA" id="ARBA00022840"/>
    </source>
</evidence>
<dbReference type="PIRSF" id="PIRSF003092">
    <property type="entry name" value="MinD"/>
    <property type="match status" value="1"/>
</dbReference>
<dbReference type="GO" id="GO:0005524">
    <property type="term" value="F:ATP binding"/>
    <property type="evidence" value="ECO:0007669"/>
    <property type="project" value="UniProtKB-KW"/>
</dbReference>